<name>A0A820L4P6_9BILA</name>
<accession>A0A820L4P6</accession>
<dbReference type="Proteomes" id="UP000663844">
    <property type="component" value="Unassembled WGS sequence"/>
</dbReference>
<feature type="region of interest" description="Disordered" evidence="1">
    <location>
        <begin position="1"/>
        <end position="66"/>
    </location>
</feature>
<dbReference type="AlphaFoldDB" id="A0A820L4P6"/>
<dbReference type="EMBL" id="CAJOAZ010021187">
    <property type="protein sequence ID" value="CAF4353445.1"/>
    <property type="molecule type" value="Genomic_DNA"/>
</dbReference>
<gene>
    <name evidence="2" type="ORF">OXD698_LOCUS48904</name>
</gene>
<feature type="compositionally biased region" description="Basic and acidic residues" evidence="1">
    <location>
        <begin position="23"/>
        <end position="35"/>
    </location>
</feature>
<protein>
    <submittedName>
        <fullName evidence="2">Uncharacterized protein</fullName>
    </submittedName>
</protein>
<evidence type="ECO:0000256" key="1">
    <source>
        <dbReference type="SAM" id="MobiDB-lite"/>
    </source>
</evidence>
<evidence type="ECO:0000313" key="2">
    <source>
        <dbReference type="EMBL" id="CAF4353445.1"/>
    </source>
</evidence>
<reference evidence="2" key="1">
    <citation type="submission" date="2021-02" db="EMBL/GenBank/DDBJ databases">
        <authorList>
            <person name="Nowell W R."/>
        </authorList>
    </citation>
    <scope>NUCLEOTIDE SEQUENCE</scope>
</reference>
<comment type="caution">
    <text evidence="2">The sequence shown here is derived from an EMBL/GenBank/DDBJ whole genome shotgun (WGS) entry which is preliminary data.</text>
</comment>
<organism evidence="2 3">
    <name type="scientific">Adineta steineri</name>
    <dbReference type="NCBI Taxonomy" id="433720"/>
    <lineage>
        <taxon>Eukaryota</taxon>
        <taxon>Metazoa</taxon>
        <taxon>Spiralia</taxon>
        <taxon>Gnathifera</taxon>
        <taxon>Rotifera</taxon>
        <taxon>Eurotatoria</taxon>
        <taxon>Bdelloidea</taxon>
        <taxon>Adinetida</taxon>
        <taxon>Adinetidae</taxon>
        <taxon>Adineta</taxon>
    </lineage>
</organism>
<evidence type="ECO:0000313" key="3">
    <source>
        <dbReference type="Proteomes" id="UP000663844"/>
    </source>
</evidence>
<sequence length="146" mass="15846">MDVDRGVDEDKDSNPNKRISQVQKDRRIVDERELSDSEDEDGDKRRNQSNAKYISNKRKASSDSLNGVTLNGNAKVLATDSVVNTTVTQITKTTEATVVVPSVNGNEISTENSVLTTTTTTIVNGNVETEAIATPPKDNMDTSETS</sequence>
<proteinExistence type="predicted"/>
<feature type="compositionally biased region" description="Basic and acidic residues" evidence="1">
    <location>
        <begin position="1"/>
        <end position="15"/>
    </location>
</feature>